<dbReference type="AlphaFoldDB" id="A0AAW3UQG7"/>
<organism evidence="1 2">
    <name type="scientific">Paraburkholderia fungorum</name>
    <dbReference type="NCBI Taxonomy" id="134537"/>
    <lineage>
        <taxon>Bacteria</taxon>
        <taxon>Pseudomonadati</taxon>
        <taxon>Pseudomonadota</taxon>
        <taxon>Betaproteobacteria</taxon>
        <taxon>Burkholderiales</taxon>
        <taxon>Burkholderiaceae</taxon>
        <taxon>Paraburkholderia</taxon>
    </lineage>
</organism>
<name>A0AAW3UQG7_9BURK</name>
<reference evidence="1 2" key="1">
    <citation type="submission" date="2020-08" db="EMBL/GenBank/DDBJ databases">
        <title>Genomic Encyclopedia of Type Strains, Phase IV (KMG-V): Genome sequencing to study the core and pangenomes of soil and plant-associated prokaryotes.</title>
        <authorList>
            <person name="Whitman W."/>
        </authorList>
    </citation>
    <scope>NUCLEOTIDE SEQUENCE [LARGE SCALE GENOMIC DNA]</scope>
    <source>
        <strain evidence="1 2">SEMIA 4013</strain>
    </source>
</reference>
<evidence type="ECO:0000313" key="1">
    <source>
        <dbReference type="EMBL" id="MBB6200884.1"/>
    </source>
</evidence>
<sequence length="54" mass="6055">MHVDEDVQKSSQSGIALHIQKLGNAQLLMLRYLGILVCIHLCQSNHDRIPSNLC</sequence>
<comment type="caution">
    <text evidence="1">The sequence shown here is derived from an EMBL/GenBank/DDBJ whole genome shotgun (WGS) entry which is preliminary data.</text>
</comment>
<protein>
    <submittedName>
        <fullName evidence="1">Uncharacterized protein</fullName>
    </submittedName>
</protein>
<accession>A0AAW3UQG7</accession>
<gene>
    <name evidence="1" type="ORF">GGD69_001733</name>
</gene>
<dbReference type="Proteomes" id="UP000518681">
    <property type="component" value="Unassembled WGS sequence"/>
</dbReference>
<dbReference type="EMBL" id="JACIIK010000003">
    <property type="protein sequence ID" value="MBB6200884.1"/>
    <property type="molecule type" value="Genomic_DNA"/>
</dbReference>
<evidence type="ECO:0000313" key="2">
    <source>
        <dbReference type="Proteomes" id="UP000518681"/>
    </source>
</evidence>
<proteinExistence type="predicted"/>